<reference evidence="1 2" key="1">
    <citation type="submission" date="2019-08" db="EMBL/GenBank/DDBJ databases">
        <title>Genome of Aequorivita antarctica SW49 (type strain).</title>
        <authorList>
            <person name="Bowman J.P."/>
        </authorList>
    </citation>
    <scope>NUCLEOTIDE SEQUENCE [LARGE SCALE GENOMIC DNA]</scope>
    <source>
        <strain evidence="1 2">SW49</strain>
    </source>
</reference>
<dbReference type="EMBL" id="VORT01000010">
    <property type="protein sequence ID" value="TXD72076.1"/>
    <property type="molecule type" value="Genomic_DNA"/>
</dbReference>
<dbReference type="RefSeq" id="WP_146744020.1">
    <property type="nucleotide sequence ID" value="NZ_UEGI01000015.1"/>
</dbReference>
<sequence>MKMFSYCLMVIRYAAQRFVYEMWRVSARISVNKKWLWKIRSPDASGFQVGTDQAIAHILC</sequence>
<accession>A0A5C6YWZ4</accession>
<evidence type="ECO:0000313" key="1">
    <source>
        <dbReference type="EMBL" id="TXD72076.1"/>
    </source>
</evidence>
<organism evidence="1 2">
    <name type="scientific">Aequorivita antarctica</name>
    <dbReference type="NCBI Taxonomy" id="153266"/>
    <lineage>
        <taxon>Bacteria</taxon>
        <taxon>Pseudomonadati</taxon>
        <taxon>Bacteroidota</taxon>
        <taxon>Flavobacteriia</taxon>
        <taxon>Flavobacteriales</taxon>
        <taxon>Flavobacteriaceae</taxon>
        <taxon>Aequorivita</taxon>
    </lineage>
</organism>
<protein>
    <submittedName>
        <fullName evidence="1">Uncharacterized protein</fullName>
    </submittedName>
</protein>
<evidence type="ECO:0000313" key="2">
    <source>
        <dbReference type="Proteomes" id="UP000321497"/>
    </source>
</evidence>
<keyword evidence="2" id="KW-1185">Reference proteome</keyword>
<name>A0A5C6YWZ4_9FLAO</name>
<comment type="caution">
    <text evidence="1">The sequence shown here is derived from an EMBL/GenBank/DDBJ whole genome shotgun (WGS) entry which is preliminary data.</text>
</comment>
<proteinExistence type="predicted"/>
<gene>
    <name evidence="1" type="ORF">ESU54_13540</name>
</gene>
<dbReference type="AlphaFoldDB" id="A0A5C6YWZ4"/>
<dbReference type="Proteomes" id="UP000321497">
    <property type="component" value="Unassembled WGS sequence"/>
</dbReference>